<dbReference type="EC" id="3.1.3.48" evidence="1"/>
<dbReference type="SUPFAM" id="SSF52788">
    <property type="entry name" value="Phosphotyrosine protein phosphatases I"/>
    <property type="match status" value="1"/>
</dbReference>
<evidence type="ECO:0000256" key="1">
    <source>
        <dbReference type="ARBA" id="ARBA00013064"/>
    </source>
</evidence>
<comment type="caution">
    <text evidence="3">The sequence shown here is derived from an EMBL/GenBank/DDBJ whole genome shotgun (WGS) entry which is preliminary data.</text>
</comment>
<dbReference type="InterPro" id="IPR050438">
    <property type="entry name" value="LMW_PTPase"/>
</dbReference>
<reference evidence="3 4" key="1">
    <citation type="journal article" date="2019" name="Int. J. Syst. Evol. Microbiol.">
        <title>The Global Catalogue of Microorganisms (GCM) 10K type strain sequencing project: providing services to taxonomists for standard genome sequencing and annotation.</title>
        <authorList>
            <consortium name="The Broad Institute Genomics Platform"/>
            <consortium name="The Broad Institute Genome Sequencing Center for Infectious Disease"/>
            <person name="Wu L."/>
            <person name="Ma J."/>
        </authorList>
    </citation>
    <scope>NUCLEOTIDE SEQUENCE [LARGE SCALE GENOMIC DNA]</scope>
    <source>
        <strain evidence="3 4">JCM 14718</strain>
    </source>
</reference>
<dbReference type="Gene3D" id="3.40.50.2300">
    <property type="match status" value="1"/>
</dbReference>
<dbReference type="SMART" id="SM00226">
    <property type="entry name" value="LMWPc"/>
    <property type="match status" value="1"/>
</dbReference>
<sequence length="193" mass="20858">MPPFTVLHVCMGNICRSPMAERLLAARFGDADLLHSHSAGVGPWHAGDPMERNAARELRHRDADPSDFHARHLRPDLIEGSDLVLTATIEQSQYVGHAVPGSASRTFVLGELTRLLPLVEESALPAFHQDPESVLKRGVALVAALNAVRADAAPLPADEIDDPYARPQVVFSATADSIEAPLRALVRALTQSR</sequence>
<dbReference type="EMBL" id="BAAANY010000002">
    <property type="protein sequence ID" value="GAA1660064.1"/>
    <property type="molecule type" value="Genomic_DNA"/>
</dbReference>
<evidence type="ECO:0000313" key="4">
    <source>
        <dbReference type="Proteomes" id="UP001500618"/>
    </source>
</evidence>
<dbReference type="RefSeq" id="WP_344307017.1">
    <property type="nucleotide sequence ID" value="NZ_BAAANY010000002.1"/>
</dbReference>
<feature type="domain" description="Phosphotyrosine protein phosphatase I" evidence="2">
    <location>
        <begin position="4"/>
        <end position="188"/>
    </location>
</feature>
<protein>
    <recommendedName>
        <fullName evidence="1">protein-tyrosine-phosphatase</fullName>
        <ecNumber evidence="1">3.1.3.48</ecNumber>
    </recommendedName>
</protein>
<keyword evidence="4" id="KW-1185">Reference proteome</keyword>
<accession>A0ABN2FUV2</accession>
<evidence type="ECO:0000313" key="3">
    <source>
        <dbReference type="EMBL" id="GAA1660064.1"/>
    </source>
</evidence>
<name>A0ABN2FUV2_9ACTN</name>
<dbReference type="PANTHER" id="PTHR11717">
    <property type="entry name" value="LOW MOLECULAR WEIGHT PROTEIN TYROSINE PHOSPHATASE"/>
    <property type="match status" value="1"/>
</dbReference>
<dbReference type="Proteomes" id="UP001500618">
    <property type="component" value="Unassembled WGS sequence"/>
</dbReference>
<evidence type="ECO:0000259" key="2">
    <source>
        <dbReference type="SMART" id="SM00226"/>
    </source>
</evidence>
<organism evidence="3 4">
    <name type="scientific">Fodinicola feengrottensis</name>
    <dbReference type="NCBI Taxonomy" id="435914"/>
    <lineage>
        <taxon>Bacteria</taxon>
        <taxon>Bacillati</taxon>
        <taxon>Actinomycetota</taxon>
        <taxon>Actinomycetes</taxon>
        <taxon>Mycobacteriales</taxon>
        <taxon>Fodinicola</taxon>
    </lineage>
</organism>
<dbReference type="Pfam" id="PF01451">
    <property type="entry name" value="LMWPc"/>
    <property type="match status" value="1"/>
</dbReference>
<dbReference type="PANTHER" id="PTHR11717:SF7">
    <property type="entry name" value="LOW MOLECULAR WEIGHT PHOSPHOTYROSINE PROTEIN PHOSPHATASE"/>
    <property type="match status" value="1"/>
</dbReference>
<gene>
    <name evidence="3" type="ORF">GCM10009765_06810</name>
</gene>
<dbReference type="InterPro" id="IPR036196">
    <property type="entry name" value="Ptyr_pPase_sf"/>
</dbReference>
<proteinExistence type="predicted"/>
<dbReference type="InterPro" id="IPR023485">
    <property type="entry name" value="Ptyr_pPase"/>
</dbReference>